<accession>A0ACC0KAY0</accession>
<organism evidence="1 2">
    <name type="scientific">Choristoneura fumiferana</name>
    <name type="common">Spruce budworm moth</name>
    <name type="synonym">Archips fumiferana</name>
    <dbReference type="NCBI Taxonomy" id="7141"/>
    <lineage>
        <taxon>Eukaryota</taxon>
        <taxon>Metazoa</taxon>
        <taxon>Ecdysozoa</taxon>
        <taxon>Arthropoda</taxon>
        <taxon>Hexapoda</taxon>
        <taxon>Insecta</taxon>
        <taxon>Pterygota</taxon>
        <taxon>Neoptera</taxon>
        <taxon>Endopterygota</taxon>
        <taxon>Lepidoptera</taxon>
        <taxon>Glossata</taxon>
        <taxon>Ditrysia</taxon>
        <taxon>Tortricoidea</taxon>
        <taxon>Tortricidae</taxon>
        <taxon>Tortricinae</taxon>
        <taxon>Choristoneura</taxon>
    </lineage>
</organism>
<evidence type="ECO:0000313" key="2">
    <source>
        <dbReference type="Proteomes" id="UP001064048"/>
    </source>
</evidence>
<proteinExistence type="predicted"/>
<reference evidence="1 2" key="1">
    <citation type="journal article" date="2022" name="Genome Biol. Evol.">
        <title>The Spruce Budworm Genome: Reconstructing the Evolutionary History of Antifreeze Proteins.</title>
        <authorList>
            <person name="Beliveau C."/>
            <person name="Gagne P."/>
            <person name="Picq S."/>
            <person name="Vernygora O."/>
            <person name="Keeling C.I."/>
            <person name="Pinkney K."/>
            <person name="Doucet D."/>
            <person name="Wen F."/>
            <person name="Johnston J.S."/>
            <person name="Maaroufi H."/>
            <person name="Boyle B."/>
            <person name="Laroche J."/>
            <person name="Dewar K."/>
            <person name="Juretic N."/>
            <person name="Blackburn G."/>
            <person name="Nisole A."/>
            <person name="Brunet B."/>
            <person name="Brandao M."/>
            <person name="Lumley L."/>
            <person name="Duan J."/>
            <person name="Quan G."/>
            <person name="Lucarotti C.J."/>
            <person name="Roe A.D."/>
            <person name="Sperling F.A.H."/>
            <person name="Levesque R.C."/>
            <person name="Cusson M."/>
        </authorList>
    </citation>
    <scope>NUCLEOTIDE SEQUENCE [LARGE SCALE GENOMIC DNA]</scope>
    <source>
        <strain evidence="1">Glfc:IPQL:Cfum</strain>
    </source>
</reference>
<sequence length="114" mass="12735">MEWIRLYATVKSPQKGYCMRGDLCQWDHGTDPVVLEDAALTSVLTMPAVPEYNPLTPDIWCGVGYPPYPPPRPHPPLPPRELIPIPSLITLLTICGRVESKGNPQRFRRKGATS</sequence>
<gene>
    <name evidence="1" type="ORF">MSG28_015452</name>
</gene>
<name>A0ACC0KAY0_CHOFU</name>
<dbReference type="EMBL" id="CM046128">
    <property type="protein sequence ID" value="KAI8433412.1"/>
    <property type="molecule type" value="Genomic_DNA"/>
</dbReference>
<dbReference type="Proteomes" id="UP001064048">
    <property type="component" value="Chromosome 28"/>
</dbReference>
<protein>
    <submittedName>
        <fullName evidence="1">Uncharacterized protein</fullName>
    </submittedName>
</protein>
<comment type="caution">
    <text evidence="1">The sequence shown here is derived from an EMBL/GenBank/DDBJ whole genome shotgun (WGS) entry which is preliminary data.</text>
</comment>
<keyword evidence="2" id="KW-1185">Reference proteome</keyword>
<evidence type="ECO:0000313" key="1">
    <source>
        <dbReference type="EMBL" id="KAI8433412.1"/>
    </source>
</evidence>